<keyword evidence="9" id="KW-1185">Reference proteome</keyword>
<evidence type="ECO:0000313" key="8">
    <source>
        <dbReference type="EMBL" id="GGK19191.1"/>
    </source>
</evidence>
<gene>
    <name evidence="8" type="ORF">GCM10008955_10800</name>
</gene>
<evidence type="ECO:0000256" key="3">
    <source>
        <dbReference type="ARBA" id="ARBA00022475"/>
    </source>
</evidence>
<keyword evidence="4 7" id="KW-0812">Transmembrane</keyword>
<dbReference type="Proteomes" id="UP000647587">
    <property type="component" value="Unassembled WGS sequence"/>
</dbReference>
<keyword evidence="6 7" id="KW-0472">Membrane</keyword>
<name>A0ABQ2ESX7_9DEIO</name>
<comment type="similarity">
    <text evidence="2">Belongs to the UPF0719 family.</text>
</comment>
<organism evidence="8 9">
    <name type="scientific">Deinococcus malanensis</name>
    <dbReference type="NCBI Taxonomy" id="1706855"/>
    <lineage>
        <taxon>Bacteria</taxon>
        <taxon>Thermotogati</taxon>
        <taxon>Deinococcota</taxon>
        <taxon>Deinococci</taxon>
        <taxon>Deinococcales</taxon>
        <taxon>Deinococcaceae</taxon>
        <taxon>Deinococcus</taxon>
    </lineage>
</organism>
<proteinExistence type="inferred from homology"/>
<feature type="transmembrane region" description="Helical" evidence="7">
    <location>
        <begin position="20"/>
        <end position="40"/>
    </location>
</feature>
<keyword evidence="5 7" id="KW-1133">Transmembrane helix</keyword>
<comment type="caution">
    <text evidence="8">The sequence shown here is derived from an EMBL/GenBank/DDBJ whole genome shotgun (WGS) entry which is preliminary data.</text>
</comment>
<evidence type="ECO:0000256" key="2">
    <source>
        <dbReference type="ARBA" id="ARBA00005779"/>
    </source>
</evidence>
<dbReference type="RefSeq" id="WP_189005241.1">
    <property type="nucleotide sequence ID" value="NZ_BMPP01000003.1"/>
</dbReference>
<comment type="subcellular location">
    <subcellularLocation>
        <location evidence="1">Cell membrane</location>
        <topology evidence="1">Multi-pass membrane protein</topology>
    </subcellularLocation>
</comment>
<dbReference type="Pfam" id="PF03994">
    <property type="entry name" value="DUF350"/>
    <property type="match status" value="1"/>
</dbReference>
<evidence type="ECO:0000256" key="4">
    <source>
        <dbReference type="ARBA" id="ARBA00022692"/>
    </source>
</evidence>
<keyword evidence="3" id="KW-1003">Cell membrane</keyword>
<evidence type="ECO:0000256" key="1">
    <source>
        <dbReference type="ARBA" id="ARBA00004651"/>
    </source>
</evidence>
<evidence type="ECO:0000256" key="7">
    <source>
        <dbReference type="SAM" id="Phobius"/>
    </source>
</evidence>
<feature type="transmembrane region" description="Helical" evidence="7">
    <location>
        <begin position="136"/>
        <end position="156"/>
    </location>
</feature>
<protein>
    <submittedName>
        <fullName evidence="8">Uncharacterized protein</fullName>
    </submittedName>
</protein>
<feature type="transmembrane region" description="Helical" evidence="7">
    <location>
        <begin position="91"/>
        <end position="115"/>
    </location>
</feature>
<evidence type="ECO:0000313" key="9">
    <source>
        <dbReference type="Proteomes" id="UP000647587"/>
    </source>
</evidence>
<dbReference type="InterPro" id="IPR007140">
    <property type="entry name" value="DUF350"/>
</dbReference>
<evidence type="ECO:0000256" key="6">
    <source>
        <dbReference type="ARBA" id="ARBA00023136"/>
    </source>
</evidence>
<sequence length="159" mass="17732">MTLSELFTTLLTEIGWNLAVWLPTVVVSLLFIRAVLGVRMRELTQEIEEHQTAAIGAVFFWVSLGFSLLLSRTIADPSPAGSGSWADAFSWLAVAVLVTLLLFGLGVFVVFGTLARRRRESLLVYIRREMRHEHNLALSFIMGALFLVPVVVTYHLTLS</sequence>
<evidence type="ECO:0000256" key="5">
    <source>
        <dbReference type="ARBA" id="ARBA00022989"/>
    </source>
</evidence>
<reference evidence="9" key="1">
    <citation type="journal article" date="2019" name="Int. J. Syst. Evol. Microbiol.">
        <title>The Global Catalogue of Microorganisms (GCM) 10K type strain sequencing project: providing services to taxonomists for standard genome sequencing and annotation.</title>
        <authorList>
            <consortium name="The Broad Institute Genomics Platform"/>
            <consortium name="The Broad Institute Genome Sequencing Center for Infectious Disease"/>
            <person name="Wu L."/>
            <person name="Ma J."/>
        </authorList>
    </citation>
    <scope>NUCLEOTIDE SEQUENCE [LARGE SCALE GENOMIC DNA]</scope>
    <source>
        <strain evidence="9">JCM 30331</strain>
    </source>
</reference>
<accession>A0ABQ2ESX7</accession>
<dbReference type="EMBL" id="BMPP01000003">
    <property type="protein sequence ID" value="GGK19191.1"/>
    <property type="molecule type" value="Genomic_DNA"/>
</dbReference>
<feature type="transmembrane region" description="Helical" evidence="7">
    <location>
        <begin position="52"/>
        <end position="71"/>
    </location>
</feature>